<dbReference type="EMBL" id="JARDXE010000078">
    <property type="protein sequence ID" value="MDE8650092.1"/>
    <property type="molecule type" value="Genomic_DNA"/>
</dbReference>
<feature type="domain" description="Condensation" evidence="1">
    <location>
        <begin position="5"/>
        <end position="265"/>
    </location>
</feature>
<protein>
    <submittedName>
        <fullName evidence="2">Condensation domain-containing protein</fullName>
    </submittedName>
</protein>
<dbReference type="Proteomes" id="UP001217325">
    <property type="component" value="Unassembled WGS sequence"/>
</dbReference>
<dbReference type="PANTHER" id="PTHR45398:SF1">
    <property type="entry name" value="ENZYME, PUTATIVE (JCVI)-RELATED"/>
    <property type="match status" value="1"/>
</dbReference>
<organism evidence="2 3">
    <name type="scientific">Rhodococcus qingshengii</name>
    <dbReference type="NCBI Taxonomy" id="334542"/>
    <lineage>
        <taxon>Bacteria</taxon>
        <taxon>Bacillati</taxon>
        <taxon>Actinomycetota</taxon>
        <taxon>Actinomycetes</taxon>
        <taxon>Mycobacteriales</taxon>
        <taxon>Nocardiaceae</taxon>
        <taxon>Rhodococcus</taxon>
        <taxon>Rhodococcus erythropolis group</taxon>
    </lineage>
</organism>
<dbReference type="GO" id="GO:0008610">
    <property type="term" value="P:lipid biosynthetic process"/>
    <property type="evidence" value="ECO:0007669"/>
    <property type="project" value="UniProtKB-ARBA"/>
</dbReference>
<dbReference type="Pfam" id="PF00668">
    <property type="entry name" value="Condensation"/>
    <property type="match status" value="1"/>
</dbReference>
<dbReference type="Gene3D" id="3.30.559.30">
    <property type="entry name" value="Nonribosomal peptide synthetase, condensation domain"/>
    <property type="match status" value="1"/>
</dbReference>
<dbReference type="SUPFAM" id="SSF52777">
    <property type="entry name" value="CoA-dependent acyltransferases"/>
    <property type="match status" value="1"/>
</dbReference>
<evidence type="ECO:0000313" key="3">
    <source>
        <dbReference type="Proteomes" id="UP001217325"/>
    </source>
</evidence>
<dbReference type="Gene3D" id="3.30.559.10">
    <property type="entry name" value="Chloramphenicol acetyltransferase-like domain"/>
    <property type="match status" value="1"/>
</dbReference>
<evidence type="ECO:0000313" key="2">
    <source>
        <dbReference type="EMBL" id="MDE8650092.1"/>
    </source>
</evidence>
<accession>A0AAW6LYA7</accession>
<reference evidence="2" key="1">
    <citation type="submission" date="2023-02" db="EMBL/GenBank/DDBJ databases">
        <title>A novel hydrolase synthesized by Rhodococcus erythropolis HQ is responsible for the detoxification of Zearalenone.</title>
        <authorList>
            <person name="Hu J."/>
            <person name="Xu J."/>
        </authorList>
    </citation>
    <scope>NUCLEOTIDE SEQUENCE</scope>
    <source>
        <strain evidence="2">HQ</strain>
    </source>
</reference>
<dbReference type="InterPro" id="IPR001242">
    <property type="entry name" value="Condensation_dom"/>
</dbReference>
<dbReference type="PANTHER" id="PTHR45398">
    <property type="match status" value="1"/>
</dbReference>
<evidence type="ECO:0000259" key="1">
    <source>
        <dbReference type="Pfam" id="PF00668"/>
    </source>
</evidence>
<feature type="non-terminal residue" evidence="2">
    <location>
        <position position="283"/>
    </location>
</feature>
<dbReference type="RefSeq" id="WP_275233194.1">
    <property type="nucleotide sequence ID" value="NZ_JARDXE010000078.1"/>
</dbReference>
<comment type="caution">
    <text evidence="2">The sequence shown here is derived from an EMBL/GenBank/DDBJ whole genome shotgun (WGS) entry which is preliminary data.</text>
</comment>
<dbReference type="InterPro" id="IPR023213">
    <property type="entry name" value="CAT-like_dom_sf"/>
</dbReference>
<dbReference type="GO" id="GO:0003824">
    <property type="term" value="F:catalytic activity"/>
    <property type="evidence" value="ECO:0007669"/>
    <property type="project" value="InterPro"/>
</dbReference>
<proteinExistence type="predicted"/>
<name>A0AAW6LYA7_RHOSG</name>
<sequence length="283" mass="29920">SSLISRQVEFWSRALAGVPDQLVLPADRPRPAVASNRGANHSFVVGADVHAGLNDVARESNSSLFMVVHAALAVLLSRLSGTSDIAIGSPVAGRGEQVLDDLIGMFVNTLVLRTEVDSSGSFVDLLAGVRAADLQAFTHADVPFERLVEVLNPARSQARSPLFQVMLAFQNMEQSALQLGDLRVAGVDAIAVAAKFDLQLTIVEQFDDAGAPAGMVASFTYATDLFDESTVAGFADRFGRIIGAVVADQSIVLGDIDILDSVERSLVLEGWNDTAREVAGVSV</sequence>
<dbReference type="AlphaFoldDB" id="A0AAW6LYA7"/>
<feature type="non-terminal residue" evidence="2">
    <location>
        <position position="1"/>
    </location>
</feature>
<gene>
    <name evidence="2" type="ORF">PXH69_34620</name>
</gene>